<name>A0ABU8A8D3_9ACTN</name>
<keyword evidence="2" id="KW-1185">Reference proteome</keyword>
<organism evidence="1 2">
    <name type="scientific">Streptomyces silvae</name>
    <dbReference type="NCBI Taxonomy" id="2803812"/>
    <lineage>
        <taxon>Bacteria</taxon>
        <taxon>Bacillati</taxon>
        <taxon>Actinomycetota</taxon>
        <taxon>Actinomycetes</taxon>
        <taxon>Kitasatosporales</taxon>
        <taxon>Streptomycetaceae</taxon>
        <taxon>Streptomyces</taxon>
    </lineage>
</organism>
<dbReference type="EMBL" id="JARUMK010000001">
    <property type="protein sequence ID" value="MEH0562627.1"/>
    <property type="molecule type" value="Genomic_DNA"/>
</dbReference>
<gene>
    <name evidence="1" type="ORF">QBA37_25820</name>
</gene>
<protein>
    <submittedName>
        <fullName evidence="1">Uncharacterized protein</fullName>
    </submittedName>
</protein>
<proteinExistence type="predicted"/>
<dbReference type="RefSeq" id="WP_334557671.1">
    <property type="nucleotide sequence ID" value="NZ_JARUMK010000001.1"/>
</dbReference>
<comment type="caution">
    <text evidence="1">The sequence shown here is derived from an EMBL/GenBank/DDBJ whole genome shotgun (WGS) entry which is preliminary data.</text>
</comment>
<evidence type="ECO:0000313" key="1">
    <source>
        <dbReference type="EMBL" id="MEH0562627.1"/>
    </source>
</evidence>
<reference evidence="1 2" key="1">
    <citation type="submission" date="2023-04" db="EMBL/GenBank/DDBJ databases">
        <title>Genomic diversity of scab-causing Streptomyces spp. in the province of Quebec, Canada.</title>
        <authorList>
            <person name="Biessy A."/>
            <person name="Cadieux M."/>
            <person name="Ciotola M."/>
            <person name="Filion M."/>
        </authorList>
    </citation>
    <scope>NUCLEOTIDE SEQUENCE [LARGE SCALE GENOMIC DNA]</scope>
    <source>
        <strain evidence="1 2">B21-103</strain>
    </source>
</reference>
<dbReference type="Proteomes" id="UP001382181">
    <property type="component" value="Unassembled WGS sequence"/>
</dbReference>
<sequence length="128" mass="14587">MAELGANHDEFQAITRSKAGGEVALNMTDTAMEFWTAHPKARLGDRWAVLRRHELFDPEWCLAKVTDGRGRRQLDQLLRDEFARAGFNSVFEYTVVAKEDAGRVAQRFAEIGQADRLILRLLPEAPRF</sequence>
<evidence type="ECO:0000313" key="2">
    <source>
        <dbReference type="Proteomes" id="UP001382181"/>
    </source>
</evidence>
<accession>A0ABU8A8D3</accession>